<dbReference type="RefSeq" id="WP_377366315.1">
    <property type="nucleotide sequence ID" value="NZ_JBHTMN010000007.1"/>
</dbReference>
<dbReference type="EMBL" id="JBHTMN010000007">
    <property type="protein sequence ID" value="MFD1383140.1"/>
    <property type="molecule type" value="Genomic_DNA"/>
</dbReference>
<proteinExistence type="inferred from homology"/>
<comment type="cofactor">
    <cofactor evidence="1">
        <name>FAD</name>
        <dbReference type="ChEBI" id="CHEBI:57692"/>
    </cofactor>
</comment>
<comment type="similarity">
    <text evidence="2">Belongs to the DadA oxidoreductase family.</text>
</comment>
<feature type="domain" description="FAD dependent oxidoreductase" evidence="4">
    <location>
        <begin position="20"/>
        <end position="412"/>
    </location>
</feature>
<evidence type="ECO:0000259" key="4">
    <source>
        <dbReference type="Pfam" id="PF01266"/>
    </source>
</evidence>
<reference evidence="6" key="1">
    <citation type="journal article" date="2019" name="Int. J. Syst. Evol. Microbiol.">
        <title>The Global Catalogue of Microorganisms (GCM) 10K type strain sequencing project: providing services to taxonomists for standard genome sequencing and annotation.</title>
        <authorList>
            <consortium name="The Broad Institute Genomics Platform"/>
            <consortium name="The Broad Institute Genome Sequencing Center for Infectious Disease"/>
            <person name="Wu L."/>
            <person name="Ma J."/>
        </authorList>
    </citation>
    <scope>NUCLEOTIDE SEQUENCE [LARGE SCALE GENOMIC DNA]</scope>
    <source>
        <strain evidence="6">JCM 30774</strain>
    </source>
</reference>
<dbReference type="Gene3D" id="3.30.9.10">
    <property type="entry name" value="D-Amino Acid Oxidase, subunit A, domain 2"/>
    <property type="match status" value="2"/>
</dbReference>
<name>A0ABW4B3F9_9GAMM</name>
<evidence type="ECO:0000256" key="1">
    <source>
        <dbReference type="ARBA" id="ARBA00001974"/>
    </source>
</evidence>
<dbReference type="Pfam" id="PF01266">
    <property type="entry name" value="DAO"/>
    <property type="match status" value="1"/>
</dbReference>
<gene>
    <name evidence="5" type="ORF">ACFQ45_07165</name>
</gene>
<keyword evidence="6" id="KW-1185">Reference proteome</keyword>
<dbReference type="GO" id="GO:0016491">
    <property type="term" value="F:oxidoreductase activity"/>
    <property type="evidence" value="ECO:0007669"/>
    <property type="project" value="UniProtKB-KW"/>
</dbReference>
<dbReference type="Gene3D" id="3.50.50.60">
    <property type="entry name" value="FAD/NAD(P)-binding domain"/>
    <property type="match status" value="2"/>
</dbReference>
<evidence type="ECO:0000313" key="6">
    <source>
        <dbReference type="Proteomes" id="UP001597059"/>
    </source>
</evidence>
<dbReference type="PANTHER" id="PTHR13847">
    <property type="entry name" value="SARCOSINE DEHYDROGENASE-RELATED"/>
    <property type="match status" value="1"/>
</dbReference>
<dbReference type="InterPro" id="IPR001613">
    <property type="entry name" value="Flavin_amine_oxidase"/>
</dbReference>
<dbReference type="InterPro" id="IPR006076">
    <property type="entry name" value="FAD-dep_OxRdtase"/>
</dbReference>
<evidence type="ECO:0000313" key="5">
    <source>
        <dbReference type="EMBL" id="MFD1383140.1"/>
    </source>
</evidence>
<dbReference type="Proteomes" id="UP001597059">
    <property type="component" value="Unassembled WGS sequence"/>
</dbReference>
<comment type="caution">
    <text evidence="5">The sequence shown here is derived from an EMBL/GenBank/DDBJ whole genome shotgun (WGS) entry which is preliminary data.</text>
</comment>
<accession>A0ABW4B3F9</accession>
<organism evidence="5 6">
    <name type="scientific">Rhodanobacter aciditrophus</name>
    <dbReference type="NCBI Taxonomy" id="1623218"/>
    <lineage>
        <taxon>Bacteria</taxon>
        <taxon>Pseudomonadati</taxon>
        <taxon>Pseudomonadota</taxon>
        <taxon>Gammaproteobacteria</taxon>
        <taxon>Lysobacterales</taxon>
        <taxon>Rhodanobacteraceae</taxon>
        <taxon>Rhodanobacter</taxon>
    </lineage>
</organism>
<dbReference type="InterPro" id="IPR036188">
    <property type="entry name" value="FAD/NAD-bd_sf"/>
</dbReference>
<dbReference type="PRINTS" id="PR00757">
    <property type="entry name" value="AMINEOXDASEF"/>
</dbReference>
<protein>
    <submittedName>
        <fullName evidence="5">NAD(P)/FAD-dependent oxidoreductase</fullName>
        <ecNumber evidence="5">1.-.-.-</ecNumber>
    </submittedName>
</protein>
<dbReference type="EC" id="1.-.-.-" evidence="5"/>
<evidence type="ECO:0000256" key="2">
    <source>
        <dbReference type="ARBA" id="ARBA00009410"/>
    </source>
</evidence>
<evidence type="ECO:0000256" key="3">
    <source>
        <dbReference type="ARBA" id="ARBA00023002"/>
    </source>
</evidence>
<keyword evidence="3 5" id="KW-0560">Oxidoreductase</keyword>
<dbReference type="PANTHER" id="PTHR13847:SF280">
    <property type="entry name" value="D-AMINO ACID DEHYDROGENASE"/>
    <property type="match status" value="1"/>
</dbReference>
<dbReference type="SUPFAM" id="SSF51905">
    <property type="entry name" value="FAD/NAD(P)-binding domain"/>
    <property type="match status" value="1"/>
</dbReference>
<sequence>MTKTLTTFATENALPESTSVVIIGGGIVGVSAALTLAERNIPVVLLEKGHIAGEQSSRNLGWIRKTSRHGADVPLAQAADRLWHGMAERVGAEVGYQQAGIMFLGRTEEQMAMHEGWLKSVSDLDLDSKLLSAQEVDQLVPGGKGQWQGGIYTPSDGRAEPAKATAAMAQAAIAKGAVIVQQCAVRGLIQSAGRVSGVMTEKGEIRCDQVLLTGGAWSRRFLGNHGVSLPTLPLICSVLRTKAMEGPTNIAVGGPDFSFRKHENGGFIITQRGKLDAPILLDHLKIGWKYRDQLRTAGDFLKVSLGKDFFDDLALPRRWHNKDITPFETVRVRDPKVNHGLNRDALNNLINAWPAFENAEIEESWAGLIDVTPDSSPVIDRIETIPGLTIATGFSGHGFGTGPAAGQLAADLVTGESPLVDPTPYRFSRF</sequence>